<accession>A0ACB7XMC3</accession>
<protein>
    <submittedName>
        <fullName evidence="1">Uncharacterized protein</fullName>
    </submittedName>
</protein>
<evidence type="ECO:0000313" key="2">
    <source>
        <dbReference type="Proteomes" id="UP000828048"/>
    </source>
</evidence>
<sequence>MEEAQAEVRQVCNGKGKAYESDLHELKLKLVIKETLRLHPPEPLLLPRECGEKCEILDMRYLSKQKSLSIHGQSEEVLNIGLMLRALFQSDSSIVQ</sequence>
<keyword evidence="2" id="KW-1185">Reference proteome</keyword>
<comment type="caution">
    <text evidence="1">The sequence shown here is derived from an EMBL/GenBank/DDBJ whole genome shotgun (WGS) entry which is preliminary data.</text>
</comment>
<reference evidence="1 2" key="1">
    <citation type="journal article" date="2021" name="Hortic Res">
        <title>High-quality reference genome and annotation aids understanding of berry development for evergreen blueberry (Vaccinium darrowii).</title>
        <authorList>
            <person name="Yu J."/>
            <person name="Hulse-Kemp A.M."/>
            <person name="Babiker E."/>
            <person name="Staton M."/>
        </authorList>
    </citation>
    <scope>NUCLEOTIDE SEQUENCE [LARGE SCALE GENOMIC DNA]</scope>
    <source>
        <strain evidence="2">cv. NJ 8807/NJ 8810</strain>
        <tissue evidence="1">Young leaf</tissue>
    </source>
</reference>
<dbReference type="Proteomes" id="UP000828048">
    <property type="component" value="Chromosome 1"/>
</dbReference>
<name>A0ACB7XMC3_9ERIC</name>
<proteinExistence type="predicted"/>
<gene>
    <name evidence="1" type="ORF">Vadar_001336</name>
</gene>
<evidence type="ECO:0000313" key="1">
    <source>
        <dbReference type="EMBL" id="KAH7842086.1"/>
    </source>
</evidence>
<organism evidence="1 2">
    <name type="scientific">Vaccinium darrowii</name>
    <dbReference type="NCBI Taxonomy" id="229202"/>
    <lineage>
        <taxon>Eukaryota</taxon>
        <taxon>Viridiplantae</taxon>
        <taxon>Streptophyta</taxon>
        <taxon>Embryophyta</taxon>
        <taxon>Tracheophyta</taxon>
        <taxon>Spermatophyta</taxon>
        <taxon>Magnoliopsida</taxon>
        <taxon>eudicotyledons</taxon>
        <taxon>Gunneridae</taxon>
        <taxon>Pentapetalae</taxon>
        <taxon>asterids</taxon>
        <taxon>Ericales</taxon>
        <taxon>Ericaceae</taxon>
        <taxon>Vaccinioideae</taxon>
        <taxon>Vaccinieae</taxon>
        <taxon>Vaccinium</taxon>
    </lineage>
</organism>
<dbReference type="EMBL" id="CM037151">
    <property type="protein sequence ID" value="KAH7842086.1"/>
    <property type="molecule type" value="Genomic_DNA"/>
</dbReference>